<evidence type="ECO:0000256" key="1">
    <source>
        <dbReference type="ARBA" id="ARBA00001933"/>
    </source>
</evidence>
<keyword evidence="4" id="KW-0032">Aminotransferase</keyword>
<name>A0AAJ2H1C6_9HYPH</name>
<comment type="cofactor">
    <cofactor evidence="1 3">
        <name>pyridoxal 5'-phosphate</name>
        <dbReference type="ChEBI" id="CHEBI:597326"/>
    </cofactor>
</comment>
<comment type="similarity">
    <text evidence="3">Belongs to the trans-sulfuration enzymes family.</text>
</comment>
<dbReference type="Gene3D" id="3.40.640.10">
    <property type="entry name" value="Type I PLP-dependent aspartate aminotransferase-like (Major domain)"/>
    <property type="match status" value="1"/>
</dbReference>
<dbReference type="PANTHER" id="PTHR11808:SF80">
    <property type="entry name" value="CYSTATHIONINE GAMMA-LYASE"/>
    <property type="match status" value="1"/>
</dbReference>
<sequence length="179" mass="19240">MSQRPDVNSAVQQSQNFDTLAIRTGHQRTHEGEHGEPIFLTSSFVYSSAADAAAHFSGDVAGNIYSRFTNPTVRVFEERLAALEGGENCIATASGMAAILATALAFLKAGDHVVCSRAVFGTTTSLFDKYMRNFGVDVGFVDLSDLSQWQAAIQTGKTKLFFCESPSNPMSEMADLSAI</sequence>
<dbReference type="Proteomes" id="UP001268610">
    <property type="component" value="Unassembled WGS sequence"/>
</dbReference>
<keyword evidence="4" id="KW-0808">Transferase</keyword>
<organism evidence="4 5">
    <name type="scientific">Rhizobium hidalgonense</name>
    <dbReference type="NCBI Taxonomy" id="1538159"/>
    <lineage>
        <taxon>Bacteria</taxon>
        <taxon>Pseudomonadati</taxon>
        <taxon>Pseudomonadota</taxon>
        <taxon>Alphaproteobacteria</taxon>
        <taxon>Hyphomicrobiales</taxon>
        <taxon>Rhizobiaceae</taxon>
        <taxon>Rhizobium/Agrobacterium group</taxon>
        <taxon>Rhizobium</taxon>
    </lineage>
</organism>
<dbReference type="RefSeq" id="WP_310865872.1">
    <property type="nucleotide sequence ID" value="NZ_JAVLSF010000093.1"/>
</dbReference>
<evidence type="ECO:0000313" key="5">
    <source>
        <dbReference type="Proteomes" id="UP001268610"/>
    </source>
</evidence>
<protein>
    <submittedName>
        <fullName evidence="4">Aminotransferase class I/II-fold pyridoxal phosphate-dependent enzyme</fullName>
    </submittedName>
</protein>
<dbReference type="GO" id="GO:0005737">
    <property type="term" value="C:cytoplasm"/>
    <property type="evidence" value="ECO:0007669"/>
    <property type="project" value="TreeGrafter"/>
</dbReference>
<evidence type="ECO:0000256" key="2">
    <source>
        <dbReference type="ARBA" id="ARBA00022898"/>
    </source>
</evidence>
<dbReference type="GO" id="GO:0016846">
    <property type="term" value="F:carbon-sulfur lyase activity"/>
    <property type="evidence" value="ECO:0007669"/>
    <property type="project" value="TreeGrafter"/>
</dbReference>
<dbReference type="InterPro" id="IPR015421">
    <property type="entry name" value="PyrdxlP-dep_Trfase_major"/>
</dbReference>
<evidence type="ECO:0000313" key="4">
    <source>
        <dbReference type="EMBL" id="MDR9777670.1"/>
    </source>
</evidence>
<keyword evidence="2 3" id="KW-0663">Pyridoxal phosphate</keyword>
<dbReference type="EMBL" id="JAVLSF010000093">
    <property type="protein sequence ID" value="MDR9777670.1"/>
    <property type="molecule type" value="Genomic_DNA"/>
</dbReference>
<dbReference type="SUPFAM" id="SSF53383">
    <property type="entry name" value="PLP-dependent transferases"/>
    <property type="match status" value="1"/>
</dbReference>
<proteinExistence type="inferred from homology"/>
<feature type="non-terminal residue" evidence="4">
    <location>
        <position position="179"/>
    </location>
</feature>
<dbReference type="GO" id="GO:0030170">
    <property type="term" value="F:pyridoxal phosphate binding"/>
    <property type="evidence" value="ECO:0007669"/>
    <property type="project" value="InterPro"/>
</dbReference>
<accession>A0AAJ2H1C6</accession>
<dbReference type="PANTHER" id="PTHR11808">
    <property type="entry name" value="TRANS-SULFURATION ENZYME FAMILY MEMBER"/>
    <property type="match status" value="1"/>
</dbReference>
<gene>
    <name evidence="4" type="ORF">RJJ65_34620</name>
</gene>
<dbReference type="Pfam" id="PF01053">
    <property type="entry name" value="Cys_Met_Meta_PP"/>
    <property type="match status" value="1"/>
</dbReference>
<dbReference type="AlphaFoldDB" id="A0AAJ2H1C6"/>
<dbReference type="InterPro" id="IPR015424">
    <property type="entry name" value="PyrdxlP-dep_Trfase"/>
</dbReference>
<dbReference type="GO" id="GO:0019346">
    <property type="term" value="P:transsulfuration"/>
    <property type="evidence" value="ECO:0007669"/>
    <property type="project" value="InterPro"/>
</dbReference>
<reference evidence="4" key="1">
    <citation type="submission" date="2023-04" db="EMBL/GenBank/DDBJ databases">
        <title>Genomic characterization of faba bean (Vicia faba) microsymbionts in Mexican soils.</title>
        <authorList>
            <person name="Rivera Orduna F.N."/>
            <person name="Guevara-Luna J."/>
            <person name="Yan J."/>
            <person name="Arroyo-Herrera I."/>
            <person name="Li Y."/>
            <person name="Vasquez-Murrieta M.S."/>
            <person name="Wang E.T."/>
        </authorList>
    </citation>
    <scope>NUCLEOTIDE SEQUENCE</scope>
    <source>
        <strain evidence="4">CH26</strain>
    </source>
</reference>
<dbReference type="GO" id="GO:0008483">
    <property type="term" value="F:transaminase activity"/>
    <property type="evidence" value="ECO:0007669"/>
    <property type="project" value="UniProtKB-KW"/>
</dbReference>
<evidence type="ECO:0000256" key="3">
    <source>
        <dbReference type="RuleBase" id="RU362118"/>
    </source>
</evidence>
<comment type="caution">
    <text evidence="4">The sequence shown here is derived from an EMBL/GenBank/DDBJ whole genome shotgun (WGS) entry which is preliminary data.</text>
</comment>
<dbReference type="InterPro" id="IPR000277">
    <property type="entry name" value="Cys/Met-Metab_PyrdxlP-dep_enz"/>
</dbReference>